<dbReference type="InterPro" id="IPR036890">
    <property type="entry name" value="HATPase_C_sf"/>
</dbReference>
<dbReference type="eggNOG" id="KOG0519">
    <property type="taxonomic scope" value="Eukaryota"/>
</dbReference>
<dbReference type="GeneID" id="7839532"/>
<dbReference type="STRING" id="312017.Q23EA6"/>
<dbReference type="AlphaFoldDB" id="Q23EA6"/>
<dbReference type="Pfam" id="PF02518">
    <property type="entry name" value="HATPase_c"/>
    <property type="match status" value="1"/>
</dbReference>
<keyword evidence="1 2" id="KW-0597">Phosphoprotein</keyword>
<dbReference type="OrthoDB" id="298073at2759"/>
<dbReference type="PANTHER" id="PTHR43719">
    <property type="entry name" value="TWO-COMPONENT HISTIDINE KINASE"/>
    <property type="match status" value="1"/>
</dbReference>
<dbReference type="PANTHER" id="PTHR43719:SF28">
    <property type="entry name" value="PEROXIDE STRESS-ACTIVATED HISTIDINE KINASE MAK1-RELATED"/>
    <property type="match status" value="1"/>
</dbReference>
<dbReference type="GO" id="GO:0000155">
    <property type="term" value="F:phosphorelay sensor kinase activity"/>
    <property type="evidence" value="ECO:0007669"/>
    <property type="project" value="InterPro"/>
</dbReference>
<evidence type="ECO:0000313" key="6">
    <source>
        <dbReference type="EMBL" id="EAR94847.2"/>
    </source>
</evidence>
<dbReference type="Pfam" id="PF00072">
    <property type="entry name" value="Response_reg"/>
    <property type="match status" value="1"/>
</dbReference>
<dbReference type="InterPro" id="IPR004358">
    <property type="entry name" value="Sig_transdc_His_kin-like_C"/>
</dbReference>
<evidence type="ECO:0000259" key="4">
    <source>
        <dbReference type="PROSITE" id="PS50109"/>
    </source>
</evidence>
<evidence type="ECO:0000259" key="5">
    <source>
        <dbReference type="PROSITE" id="PS50110"/>
    </source>
</evidence>
<dbReference type="Proteomes" id="UP000009168">
    <property type="component" value="Unassembled WGS sequence"/>
</dbReference>
<feature type="region of interest" description="Disordered" evidence="3">
    <location>
        <begin position="815"/>
        <end position="849"/>
    </location>
</feature>
<dbReference type="InterPro" id="IPR003661">
    <property type="entry name" value="HisK_dim/P_dom"/>
</dbReference>
<feature type="region of interest" description="Disordered" evidence="3">
    <location>
        <begin position="665"/>
        <end position="685"/>
    </location>
</feature>
<gene>
    <name evidence="6" type="ORF">TTHERM_00717720</name>
</gene>
<dbReference type="InParanoid" id="Q23EA6"/>
<dbReference type="InterPro" id="IPR011006">
    <property type="entry name" value="CheY-like_superfamily"/>
</dbReference>
<keyword evidence="7" id="KW-1185">Reference proteome</keyword>
<protein>
    <submittedName>
        <fullName evidence="6">ATPase, histidine kinase-, DNA gyrase B</fullName>
    </submittedName>
</protein>
<dbReference type="InterPro" id="IPR050956">
    <property type="entry name" value="2C_system_His_kinase"/>
</dbReference>
<sequence>MQVNIQEKIKYFHKRLLNKQFKMINASKRQIYLKIKKYAWQRSKLKFQKLAIVIKSFVHKEQNIQNITRIAYRTHQQRMLSLKSMYLIYFQQNQKQKIYIIQYNLKNQKISKHRFSLSNRYSNTAFVSDQSEIISYKGFGLNFCEEDLSILQNIDSSKKKKNNSKIIKANQMNYLPYASNQNFNLQSQDQSKCNQQYDHNEDHNQQIIYCQFNDYDQQYEEVSNKFKQNLNKNQQNLITLLNKDHLNQQITQKNKEDQQIQANLTKLGDNLKQENNKANNENQIVCFKLKQKNQISHDSSQPTEVTNAQNILENIFKESMGKNDQGQTEIQQDEETYVQKKEKIIKLQVKHQNKELFLQFISADVILQNRKVDTVAFVIVQDVWEDLYMKKVEEIQQEKMKIFGSLSHELRTPLNCSISMLEVLKDEMQEINPQYITDYLNPALFSNKLLLNQINDILDFVQMDKGKFKYSFQEFNILNLLNDCQKLVSIQAQMKNLQIRINIDKGMPEYICSDPNRIRQILLNFLSNSLKFTKQGYIEINFSNFDNGVYKIAVQDTGIGIKPENLKEIFQFCAKINYSNKDELLNSQGCGLGLYISNSIAKGLVKNDKLNSGVSVESDYGKGSVFSFLVQDQNYIELFSRFSQVQVEATKMSIRAFSKQIDGSSKNSMLTSAKKSRNNNSQKTQNQMVKILKQNATQHSLNEQYTQDQDEQSKNDSFSLKIQDQKDEINNLSVQQKNEEQFDSSILVELDEQTDSKICSFSPNFIKQNNVKFQEEQDQNNKNSLFGFLNKSNSVKINQSDQNKQAELYKKSTFDQMQTSNKSSNYEQSIQEQQKSFTNDDRILTDSNLSQETSKNIKFSKNKSKYQSVSSIKYDQKHEGFTSYTPFNKLIENQMSSQNNIASSSKKIVKFVQSQVKINSLSNDQYFSQCTLEIANPQYVIDQIILNNISKQKKCNCPQILIIDDNQFNIYALSKTIETFQFQTHSISDSLEVLDYVKDIFHQNCCLYPKIIFMDIEMPFKNGYQLSVEVNQFYNNVQLKQLPVIIACTAYVGQEDNQKAIQAGMSDFINKPLLKNAFQQLILNWQDLFL</sequence>
<dbReference type="HOGENOM" id="CLU_003869_0_0_1"/>
<name>Q23EA6_TETTS</name>
<dbReference type="SUPFAM" id="SSF47384">
    <property type="entry name" value="Homodimeric domain of signal transducing histidine kinase"/>
    <property type="match status" value="1"/>
</dbReference>
<accession>Q23EA6</accession>
<reference evidence="7" key="1">
    <citation type="journal article" date="2006" name="PLoS Biol.">
        <title>Macronuclear genome sequence of the ciliate Tetrahymena thermophila, a model eukaryote.</title>
        <authorList>
            <person name="Eisen J.A."/>
            <person name="Coyne R.S."/>
            <person name="Wu M."/>
            <person name="Wu D."/>
            <person name="Thiagarajan M."/>
            <person name="Wortman J.R."/>
            <person name="Badger J.H."/>
            <person name="Ren Q."/>
            <person name="Amedeo P."/>
            <person name="Jones K.M."/>
            <person name="Tallon L.J."/>
            <person name="Delcher A.L."/>
            <person name="Salzberg S.L."/>
            <person name="Silva J.C."/>
            <person name="Haas B.J."/>
            <person name="Majoros W.H."/>
            <person name="Farzad M."/>
            <person name="Carlton J.M."/>
            <person name="Smith R.K. Jr."/>
            <person name="Garg J."/>
            <person name="Pearlman R.E."/>
            <person name="Karrer K.M."/>
            <person name="Sun L."/>
            <person name="Manning G."/>
            <person name="Elde N.C."/>
            <person name="Turkewitz A.P."/>
            <person name="Asai D.J."/>
            <person name="Wilkes D.E."/>
            <person name="Wang Y."/>
            <person name="Cai H."/>
            <person name="Collins K."/>
            <person name="Stewart B.A."/>
            <person name="Lee S.R."/>
            <person name="Wilamowska K."/>
            <person name="Weinberg Z."/>
            <person name="Ruzzo W.L."/>
            <person name="Wloga D."/>
            <person name="Gaertig J."/>
            <person name="Frankel J."/>
            <person name="Tsao C.-C."/>
            <person name="Gorovsky M.A."/>
            <person name="Keeling P.J."/>
            <person name="Waller R.F."/>
            <person name="Patron N.J."/>
            <person name="Cherry J.M."/>
            <person name="Stover N.A."/>
            <person name="Krieger C.J."/>
            <person name="del Toro C."/>
            <person name="Ryder H.F."/>
            <person name="Williamson S.C."/>
            <person name="Barbeau R.A."/>
            <person name="Hamilton E.P."/>
            <person name="Orias E."/>
        </authorList>
    </citation>
    <scope>NUCLEOTIDE SEQUENCE [LARGE SCALE GENOMIC DNA]</scope>
    <source>
        <strain evidence="7">SB210</strain>
    </source>
</reference>
<dbReference type="SMART" id="SM00387">
    <property type="entry name" value="HATPase_c"/>
    <property type="match status" value="1"/>
</dbReference>
<evidence type="ECO:0000256" key="2">
    <source>
        <dbReference type="PROSITE-ProRule" id="PRU00169"/>
    </source>
</evidence>
<dbReference type="Pfam" id="PF00512">
    <property type="entry name" value="HisKA"/>
    <property type="match status" value="1"/>
</dbReference>
<feature type="domain" description="Response regulatory" evidence="5">
    <location>
        <begin position="959"/>
        <end position="1086"/>
    </location>
</feature>
<keyword evidence="6" id="KW-0808">Transferase</keyword>
<dbReference type="SUPFAM" id="SSF55874">
    <property type="entry name" value="ATPase domain of HSP90 chaperone/DNA topoisomerase II/histidine kinase"/>
    <property type="match status" value="1"/>
</dbReference>
<feature type="compositionally biased region" description="Polar residues" evidence="3">
    <location>
        <begin position="815"/>
        <end position="837"/>
    </location>
</feature>
<dbReference type="SUPFAM" id="SSF52172">
    <property type="entry name" value="CheY-like"/>
    <property type="match status" value="1"/>
</dbReference>
<dbReference type="CDD" id="cd17546">
    <property type="entry name" value="REC_hyHK_CKI1_RcsC-like"/>
    <property type="match status" value="1"/>
</dbReference>
<organism evidence="6 7">
    <name type="scientific">Tetrahymena thermophila (strain SB210)</name>
    <dbReference type="NCBI Taxonomy" id="312017"/>
    <lineage>
        <taxon>Eukaryota</taxon>
        <taxon>Sar</taxon>
        <taxon>Alveolata</taxon>
        <taxon>Ciliophora</taxon>
        <taxon>Intramacronucleata</taxon>
        <taxon>Oligohymenophorea</taxon>
        <taxon>Hymenostomatida</taxon>
        <taxon>Tetrahymenina</taxon>
        <taxon>Tetrahymenidae</taxon>
        <taxon>Tetrahymena</taxon>
    </lineage>
</organism>
<dbReference type="Gene3D" id="3.40.50.2300">
    <property type="match status" value="1"/>
</dbReference>
<dbReference type="KEGG" id="tet:TTHERM_00717720"/>
<dbReference type="CDD" id="cd00082">
    <property type="entry name" value="HisKA"/>
    <property type="match status" value="1"/>
</dbReference>
<evidence type="ECO:0000256" key="3">
    <source>
        <dbReference type="SAM" id="MobiDB-lite"/>
    </source>
</evidence>
<dbReference type="Gene3D" id="3.30.565.10">
    <property type="entry name" value="Histidine kinase-like ATPase, C-terminal domain"/>
    <property type="match status" value="1"/>
</dbReference>
<proteinExistence type="predicted"/>
<feature type="modified residue" description="4-aspartylphosphate" evidence="2">
    <location>
        <position position="1015"/>
    </location>
</feature>
<dbReference type="PROSITE" id="PS50109">
    <property type="entry name" value="HIS_KIN"/>
    <property type="match status" value="1"/>
</dbReference>
<keyword evidence="6" id="KW-0418">Kinase</keyword>
<dbReference type="PROSITE" id="PS50110">
    <property type="entry name" value="RESPONSE_REGULATORY"/>
    <property type="match status" value="1"/>
</dbReference>
<dbReference type="Gene3D" id="1.10.287.130">
    <property type="match status" value="1"/>
</dbReference>
<dbReference type="InterPro" id="IPR001789">
    <property type="entry name" value="Sig_transdc_resp-reg_receiver"/>
</dbReference>
<feature type="domain" description="Histidine kinase" evidence="4">
    <location>
        <begin position="405"/>
        <end position="634"/>
    </location>
</feature>
<dbReference type="InterPro" id="IPR003594">
    <property type="entry name" value="HATPase_dom"/>
</dbReference>
<evidence type="ECO:0000256" key="1">
    <source>
        <dbReference type="ARBA" id="ARBA00022553"/>
    </source>
</evidence>
<evidence type="ECO:0000313" key="7">
    <source>
        <dbReference type="Proteomes" id="UP000009168"/>
    </source>
</evidence>
<dbReference type="SMART" id="SM00448">
    <property type="entry name" value="REC"/>
    <property type="match status" value="1"/>
</dbReference>
<dbReference type="SMART" id="SM00388">
    <property type="entry name" value="HisKA"/>
    <property type="match status" value="1"/>
</dbReference>
<dbReference type="PRINTS" id="PR00344">
    <property type="entry name" value="BCTRLSENSOR"/>
</dbReference>
<dbReference type="InterPro" id="IPR005467">
    <property type="entry name" value="His_kinase_dom"/>
</dbReference>
<dbReference type="EMBL" id="GG662649">
    <property type="protein sequence ID" value="EAR94847.2"/>
    <property type="molecule type" value="Genomic_DNA"/>
</dbReference>
<dbReference type="RefSeq" id="XP_001015092.2">
    <property type="nucleotide sequence ID" value="XM_001015092.2"/>
</dbReference>
<dbReference type="InterPro" id="IPR036097">
    <property type="entry name" value="HisK_dim/P_sf"/>
</dbReference>